<organism evidence="7 8">
    <name type="scientific">Actinacidiphila glaucinigra</name>
    <dbReference type="NCBI Taxonomy" id="235986"/>
    <lineage>
        <taxon>Bacteria</taxon>
        <taxon>Bacillati</taxon>
        <taxon>Actinomycetota</taxon>
        <taxon>Actinomycetes</taxon>
        <taxon>Kitasatosporales</taxon>
        <taxon>Streptomycetaceae</taxon>
        <taxon>Actinacidiphila</taxon>
    </lineage>
</organism>
<dbReference type="Proteomes" id="UP000198280">
    <property type="component" value="Unassembled WGS sequence"/>
</dbReference>
<dbReference type="GO" id="GO:0016020">
    <property type="term" value="C:membrane"/>
    <property type="evidence" value="ECO:0007669"/>
    <property type="project" value="UniProtKB-SubCell"/>
</dbReference>
<accession>A0A239A3A2</accession>
<evidence type="ECO:0000313" key="7">
    <source>
        <dbReference type="EMBL" id="SNR89791.1"/>
    </source>
</evidence>
<feature type="region of interest" description="Disordered" evidence="5">
    <location>
        <begin position="265"/>
        <end position="300"/>
    </location>
</feature>
<proteinExistence type="predicted"/>
<comment type="subcellular location">
    <subcellularLocation>
        <location evidence="1">Membrane</location>
        <topology evidence="1">Single-pass membrane protein</topology>
    </subcellularLocation>
</comment>
<evidence type="ECO:0000313" key="8">
    <source>
        <dbReference type="Proteomes" id="UP000198280"/>
    </source>
</evidence>
<dbReference type="Pfam" id="PF04228">
    <property type="entry name" value="Zn_peptidase"/>
    <property type="match status" value="1"/>
</dbReference>
<keyword evidence="8" id="KW-1185">Reference proteome</keyword>
<keyword evidence="3 6" id="KW-1133">Transmembrane helix</keyword>
<dbReference type="EMBL" id="FZOF01000001">
    <property type="protein sequence ID" value="SNR89791.1"/>
    <property type="molecule type" value="Genomic_DNA"/>
</dbReference>
<feature type="transmembrane region" description="Helical" evidence="6">
    <location>
        <begin position="31"/>
        <end position="50"/>
    </location>
</feature>
<feature type="region of interest" description="Disordered" evidence="5">
    <location>
        <begin position="1"/>
        <end position="27"/>
    </location>
</feature>
<sequence>MQFDDDASLDTSQVEDRRSGGRFGGRPRGKMVGGGLAGLIVLVIGLIFGISPDQLGLSSDPRGQAPGTTSGSDLAAGCRTGADANARQECRMVAVINNVQAYWASEFRKRGMTYEPAPTVFFDQPIRTGCGVADPASGPFYCPVDRKVYLDLDFFSTLSSRFGAEGGPFAESYVVAHEYGHHVQDLVGTLGKAQDRLTGPSSNSVRVELQADCYAGVWAHNATRTLDEDTGSPMISALDEEDIRRGLDAAAAVGDDAIQSRVQGRVTPESWTHGSSAQRQQWFTTGLDSGDPGHCDTFGR</sequence>
<evidence type="ECO:0000256" key="4">
    <source>
        <dbReference type="ARBA" id="ARBA00023136"/>
    </source>
</evidence>
<dbReference type="PANTHER" id="PTHR30168">
    <property type="entry name" value="PUTATIVE MEMBRANE PROTEIN YPFJ"/>
    <property type="match status" value="1"/>
</dbReference>
<dbReference type="RefSeq" id="WP_089222087.1">
    <property type="nucleotide sequence ID" value="NZ_FZOF01000001.1"/>
</dbReference>
<evidence type="ECO:0000256" key="5">
    <source>
        <dbReference type="SAM" id="MobiDB-lite"/>
    </source>
</evidence>
<dbReference type="InterPro" id="IPR007343">
    <property type="entry name" value="Uncharacterised_pept_Zn_put"/>
</dbReference>
<keyword evidence="4 6" id="KW-0472">Membrane</keyword>
<reference evidence="7 8" key="1">
    <citation type="submission" date="2017-06" db="EMBL/GenBank/DDBJ databases">
        <authorList>
            <person name="Kim H.J."/>
            <person name="Triplett B.A."/>
        </authorList>
    </citation>
    <scope>NUCLEOTIDE SEQUENCE [LARGE SCALE GENOMIC DNA]</scope>
    <source>
        <strain evidence="7 8">CGMCC 4.1858</strain>
    </source>
</reference>
<feature type="compositionally biased region" description="Basic and acidic residues" evidence="5">
    <location>
        <begin position="291"/>
        <end position="300"/>
    </location>
</feature>
<dbReference type="OrthoDB" id="9774900at2"/>
<gene>
    <name evidence="7" type="ORF">SAMN05216252_101735</name>
</gene>
<dbReference type="AlphaFoldDB" id="A0A239A3A2"/>
<evidence type="ECO:0000256" key="6">
    <source>
        <dbReference type="SAM" id="Phobius"/>
    </source>
</evidence>
<evidence type="ECO:0008006" key="9">
    <source>
        <dbReference type="Google" id="ProtNLM"/>
    </source>
</evidence>
<dbReference type="PANTHER" id="PTHR30168:SF0">
    <property type="entry name" value="INNER MEMBRANE PROTEIN"/>
    <property type="match status" value="1"/>
</dbReference>
<name>A0A239A3A2_9ACTN</name>
<protein>
    <recommendedName>
        <fullName evidence="9">Neutral zinc metallopeptidase</fullName>
    </recommendedName>
</protein>
<evidence type="ECO:0000256" key="2">
    <source>
        <dbReference type="ARBA" id="ARBA00022692"/>
    </source>
</evidence>
<evidence type="ECO:0000256" key="1">
    <source>
        <dbReference type="ARBA" id="ARBA00004167"/>
    </source>
</evidence>
<keyword evidence="2 6" id="KW-0812">Transmembrane</keyword>
<evidence type="ECO:0000256" key="3">
    <source>
        <dbReference type="ARBA" id="ARBA00022989"/>
    </source>
</evidence>
<feature type="compositionally biased region" description="Polar residues" evidence="5">
    <location>
        <begin position="269"/>
        <end position="287"/>
    </location>
</feature>